<feature type="transmembrane region" description="Helical" evidence="7">
    <location>
        <begin position="343"/>
        <end position="361"/>
    </location>
</feature>
<evidence type="ECO:0000313" key="8">
    <source>
        <dbReference type="EMBL" id="KAF2166513.1"/>
    </source>
</evidence>
<dbReference type="GO" id="GO:0016020">
    <property type="term" value="C:membrane"/>
    <property type="evidence" value="ECO:0007669"/>
    <property type="project" value="UniProtKB-SubCell"/>
</dbReference>
<dbReference type="PANTHER" id="PTHR45649">
    <property type="entry name" value="AMINO-ACID PERMEASE BAT1"/>
    <property type="match status" value="1"/>
</dbReference>
<evidence type="ECO:0008006" key="10">
    <source>
        <dbReference type="Google" id="ProtNLM"/>
    </source>
</evidence>
<dbReference type="InterPro" id="IPR002293">
    <property type="entry name" value="AA/rel_permease1"/>
</dbReference>
<evidence type="ECO:0000256" key="6">
    <source>
        <dbReference type="SAM" id="MobiDB-lite"/>
    </source>
</evidence>
<evidence type="ECO:0000256" key="2">
    <source>
        <dbReference type="ARBA" id="ARBA00022448"/>
    </source>
</evidence>
<sequence length="561" mass="61422">MAEDQERPNSQTGLLERSNHVNGSTMNEADRNLVDKFGYKPVFKREFGYLATISFAISIGAVFPSVATTFIYPLQAGGSACIVWSWLISGAGCMCLALSVSELVSAYPTCGGLYYTVSRLAPKDYVPYISWVAGWLNLLGQAAGVAASEWGASSLLLAIVSIASDFAYLPTLNHTVAVMVGMVISSALVNSLSTYWLEKMFRFYVVFHILVLVTCCIALLAVAQPENGTPKNSARYVFTDFTNQSGWQPPAWSFMFGFLSVSWSMSGYDATAHIAEEIKEPEIKTPWAISLGMLFTYVAGWLYNIVLCFVMGDVCAKDSIIHSPIEQPVAQIFYNVLGKSGSVFYTICALIILKFGNFAAMQSLTRTIFALSRDGLVPFSNTWTTILPSTGIPIYAVWISALWAIGINLTGLGSYPAIAGVFNVTAIALDWSFCIPIFCKILFGKFVPGPWHLGRFSRALNIYACAWTMFVSVIFLMPTTLPVEAETMNYAVVYIVAILLFSTLYWVVRGQEHYTGPRIEVTKDIDNIDPDGPPTGHSRVSGDSIEDDSEPTETRPLLAGP</sequence>
<keyword evidence="4 7" id="KW-1133">Transmembrane helix</keyword>
<keyword evidence="9" id="KW-1185">Reference proteome</keyword>
<keyword evidence="2" id="KW-0813">Transport</keyword>
<dbReference type="Proteomes" id="UP000799537">
    <property type="component" value="Unassembled WGS sequence"/>
</dbReference>
<feature type="region of interest" description="Disordered" evidence="6">
    <location>
        <begin position="524"/>
        <end position="561"/>
    </location>
</feature>
<feature type="transmembrane region" description="Helical" evidence="7">
    <location>
        <begin position="382"/>
        <end position="405"/>
    </location>
</feature>
<dbReference type="Gene3D" id="1.20.1740.10">
    <property type="entry name" value="Amino acid/polyamine transporter I"/>
    <property type="match status" value="1"/>
</dbReference>
<dbReference type="EMBL" id="ML993596">
    <property type="protein sequence ID" value="KAF2166513.1"/>
    <property type="molecule type" value="Genomic_DNA"/>
</dbReference>
<evidence type="ECO:0000256" key="4">
    <source>
        <dbReference type="ARBA" id="ARBA00022989"/>
    </source>
</evidence>
<name>A0A6A6CIT1_ZASCE</name>
<feature type="transmembrane region" description="Helical" evidence="7">
    <location>
        <begin position="176"/>
        <end position="197"/>
    </location>
</feature>
<keyword evidence="3 7" id="KW-0812">Transmembrane</keyword>
<evidence type="ECO:0000313" key="9">
    <source>
        <dbReference type="Proteomes" id="UP000799537"/>
    </source>
</evidence>
<organism evidence="8 9">
    <name type="scientific">Zasmidium cellare ATCC 36951</name>
    <dbReference type="NCBI Taxonomy" id="1080233"/>
    <lineage>
        <taxon>Eukaryota</taxon>
        <taxon>Fungi</taxon>
        <taxon>Dikarya</taxon>
        <taxon>Ascomycota</taxon>
        <taxon>Pezizomycotina</taxon>
        <taxon>Dothideomycetes</taxon>
        <taxon>Dothideomycetidae</taxon>
        <taxon>Mycosphaerellales</taxon>
        <taxon>Mycosphaerellaceae</taxon>
        <taxon>Zasmidium</taxon>
    </lineage>
</organism>
<dbReference type="PANTHER" id="PTHR45649:SF9">
    <property type="entry name" value="AMINO-ACID PERMEASE 2"/>
    <property type="match status" value="1"/>
</dbReference>
<feature type="transmembrane region" description="Helical" evidence="7">
    <location>
        <begin position="125"/>
        <end position="144"/>
    </location>
</feature>
<feature type="transmembrane region" description="Helical" evidence="7">
    <location>
        <begin position="487"/>
        <end position="508"/>
    </location>
</feature>
<feature type="region of interest" description="Disordered" evidence="6">
    <location>
        <begin position="1"/>
        <end position="26"/>
    </location>
</feature>
<dbReference type="Pfam" id="PF13520">
    <property type="entry name" value="AA_permease_2"/>
    <property type="match status" value="1"/>
</dbReference>
<dbReference type="AlphaFoldDB" id="A0A6A6CIT1"/>
<dbReference type="OrthoDB" id="10054429at2759"/>
<evidence type="ECO:0000256" key="7">
    <source>
        <dbReference type="SAM" id="Phobius"/>
    </source>
</evidence>
<gene>
    <name evidence="8" type="ORF">M409DRAFT_23151</name>
</gene>
<proteinExistence type="predicted"/>
<dbReference type="PIRSF" id="PIRSF006060">
    <property type="entry name" value="AA_transporter"/>
    <property type="match status" value="1"/>
</dbReference>
<evidence type="ECO:0000256" key="3">
    <source>
        <dbReference type="ARBA" id="ARBA00022692"/>
    </source>
</evidence>
<feature type="transmembrane region" description="Helical" evidence="7">
    <location>
        <begin position="203"/>
        <end position="223"/>
    </location>
</feature>
<evidence type="ECO:0000256" key="5">
    <source>
        <dbReference type="ARBA" id="ARBA00023136"/>
    </source>
</evidence>
<dbReference type="GO" id="GO:0022857">
    <property type="term" value="F:transmembrane transporter activity"/>
    <property type="evidence" value="ECO:0007669"/>
    <property type="project" value="InterPro"/>
</dbReference>
<feature type="transmembrane region" description="Helical" evidence="7">
    <location>
        <begin position="417"/>
        <end position="439"/>
    </location>
</feature>
<dbReference type="RefSeq" id="XP_033667402.1">
    <property type="nucleotide sequence ID" value="XM_033806652.1"/>
</dbReference>
<comment type="subcellular location">
    <subcellularLocation>
        <location evidence="1">Membrane</location>
        <topology evidence="1">Multi-pass membrane protein</topology>
    </subcellularLocation>
</comment>
<feature type="transmembrane region" description="Helical" evidence="7">
    <location>
        <begin position="287"/>
        <end position="312"/>
    </location>
</feature>
<evidence type="ECO:0000256" key="1">
    <source>
        <dbReference type="ARBA" id="ARBA00004141"/>
    </source>
</evidence>
<feature type="transmembrane region" description="Helical" evidence="7">
    <location>
        <begin position="47"/>
        <end position="72"/>
    </location>
</feature>
<feature type="transmembrane region" description="Helical" evidence="7">
    <location>
        <begin position="460"/>
        <end position="481"/>
    </location>
</feature>
<accession>A0A6A6CIT1</accession>
<reference evidence="8" key="1">
    <citation type="journal article" date="2020" name="Stud. Mycol.">
        <title>101 Dothideomycetes genomes: a test case for predicting lifestyles and emergence of pathogens.</title>
        <authorList>
            <person name="Haridas S."/>
            <person name="Albert R."/>
            <person name="Binder M."/>
            <person name="Bloem J."/>
            <person name="Labutti K."/>
            <person name="Salamov A."/>
            <person name="Andreopoulos B."/>
            <person name="Baker S."/>
            <person name="Barry K."/>
            <person name="Bills G."/>
            <person name="Bluhm B."/>
            <person name="Cannon C."/>
            <person name="Castanera R."/>
            <person name="Culley D."/>
            <person name="Daum C."/>
            <person name="Ezra D."/>
            <person name="Gonzalez J."/>
            <person name="Henrissat B."/>
            <person name="Kuo A."/>
            <person name="Liang C."/>
            <person name="Lipzen A."/>
            <person name="Lutzoni F."/>
            <person name="Magnuson J."/>
            <person name="Mondo S."/>
            <person name="Nolan M."/>
            <person name="Ohm R."/>
            <person name="Pangilinan J."/>
            <person name="Park H.-J."/>
            <person name="Ramirez L."/>
            <person name="Alfaro M."/>
            <person name="Sun H."/>
            <person name="Tritt A."/>
            <person name="Yoshinaga Y."/>
            <person name="Zwiers L.-H."/>
            <person name="Turgeon B."/>
            <person name="Goodwin S."/>
            <person name="Spatafora J."/>
            <person name="Crous P."/>
            <person name="Grigoriev I."/>
        </authorList>
    </citation>
    <scope>NUCLEOTIDE SEQUENCE</scope>
    <source>
        <strain evidence="8">ATCC 36951</strain>
    </source>
</reference>
<keyword evidence="5 7" id="KW-0472">Membrane</keyword>
<protein>
    <recommendedName>
        <fullName evidence="10">Amino acid permease/ SLC12A domain-containing protein</fullName>
    </recommendedName>
</protein>
<dbReference type="GeneID" id="54559924"/>
<feature type="transmembrane region" description="Helical" evidence="7">
    <location>
        <begin position="84"/>
        <end position="104"/>
    </location>
</feature>